<accession>A0ABS7D273</accession>
<dbReference type="Proteomes" id="UP000812277">
    <property type="component" value="Unassembled WGS sequence"/>
</dbReference>
<organism evidence="1 2">
    <name type="scientific">Paenibacillus oenotherae</name>
    <dbReference type="NCBI Taxonomy" id="1435645"/>
    <lineage>
        <taxon>Bacteria</taxon>
        <taxon>Bacillati</taxon>
        <taxon>Bacillota</taxon>
        <taxon>Bacilli</taxon>
        <taxon>Bacillales</taxon>
        <taxon>Paenibacillaceae</taxon>
        <taxon>Paenibacillus</taxon>
    </lineage>
</organism>
<protein>
    <submittedName>
        <fullName evidence="1">Uncharacterized protein</fullName>
    </submittedName>
</protein>
<dbReference type="RefSeq" id="WP_219871255.1">
    <property type="nucleotide sequence ID" value="NZ_JAHZIJ010000002.1"/>
</dbReference>
<evidence type="ECO:0000313" key="1">
    <source>
        <dbReference type="EMBL" id="MBW7474003.1"/>
    </source>
</evidence>
<comment type="caution">
    <text evidence="1">The sequence shown here is derived from an EMBL/GenBank/DDBJ whole genome shotgun (WGS) entry which is preliminary data.</text>
</comment>
<sequence length="75" mass="8585">MSRIAQAAQILLSESWNDRLTSWLDEPNRTSGSCSLWRTSLYIEQRRFEESLLVENAVRHGILRLTRGGTAAYSD</sequence>
<proteinExistence type="predicted"/>
<dbReference type="EMBL" id="JAHZIJ010000002">
    <property type="protein sequence ID" value="MBW7474003.1"/>
    <property type="molecule type" value="Genomic_DNA"/>
</dbReference>
<gene>
    <name evidence="1" type="ORF">K0T92_04555</name>
</gene>
<keyword evidence="2" id="KW-1185">Reference proteome</keyword>
<reference evidence="1 2" key="1">
    <citation type="submission" date="2021-07" db="EMBL/GenBank/DDBJ databases">
        <title>Paenibacillus radiodurans sp. nov., isolated from the southeastern edge of Tengger Desert.</title>
        <authorList>
            <person name="Zhang G."/>
        </authorList>
    </citation>
    <scope>NUCLEOTIDE SEQUENCE [LARGE SCALE GENOMIC DNA]</scope>
    <source>
        <strain evidence="1 2">DT7-4</strain>
    </source>
</reference>
<evidence type="ECO:0000313" key="2">
    <source>
        <dbReference type="Proteomes" id="UP000812277"/>
    </source>
</evidence>
<name>A0ABS7D273_9BACL</name>